<gene>
    <name evidence="2" type="ORF">A2814_02035</name>
</gene>
<feature type="region of interest" description="Disordered" evidence="1">
    <location>
        <begin position="14"/>
        <end position="34"/>
    </location>
</feature>
<evidence type="ECO:0000256" key="1">
    <source>
        <dbReference type="SAM" id="MobiDB-lite"/>
    </source>
</evidence>
<proteinExistence type="predicted"/>
<reference evidence="2 3" key="1">
    <citation type="journal article" date="2016" name="Nat. Commun.">
        <title>Thousands of microbial genomes shed light on interconnected biogeochemical processes in an aquifer system.</title>
        <authorList>
            <person name="Anantharaman K."/>
            <person name="Brown C.T."/>
            <person name="Hug L.A."/>
            <person name="Sharon I."/>
            <person name="Castelle C.J."/>
            <person name="Probst A.J."/>
            <person name="Thomas B.C."/>
            <person name="Singh A."/>
            <person name="Wilkins M.J."/>
            <person name="Karaoz U."/>
            <person name="Brodie E.L."/>
            <person name="Williams K.H."/>
            <person name="Hubbard S.S."/>
            <person name="Banfield J.F."/>
        </authorList>
    </citation>
    <scope>NUCLEOTIDE SEQUENCE [LARGE SCALE GENOMIC DNA]</scope>
</reference>
<dbReference type="STRING" id="1801732.A2814_02035"/>
<name>A0A1F6UUW4_9BACT</name>
<feature type="region of interest" description="Disordered" evidence="1">
    <location>
        <begin position="106"/>
        <end position="129"/>
    </location>
</feature>
<dbReference type="EMBL" id="MFTI01000006">
    <property type="protein sequence ID" value="OGI61094.1"/>
    <property type="molecule type" value="Genomic_DNA"/>
</dbReference>
<dbReference type="Proteomes" id="UP000177869">
    <property type="component" value="Unassembled WGS sequence"/>
</dbReference>
<dbReference type="AlphaFoldDB" id="A0A1F6UUW4"/>
<comment type="caution">
    <text evidence="2">The sequence shown here is derived from an EMBL/GenBank/DDBJ whole genome shotgun (WGS) entry which is preliminary data.</text>
</comment>
<organism evidence="2 3">
    <name type="scientific">Candidatus Nomurabacteria bacterium RIFCSPHIGHO2_01_FULL_38_19</name>
    <dbReference type="NCBI Taxonomy" id="1801732"/>
    <lineage>
        <taxon>Bacteria</taxon>
        <taxon>Candidatus Nomuraibacteriota</taxon>
    </lineage>
</organism>
<accession>A0A1F6UUW4</accession>
<protein>
    <submittedName>
        <fullName evidence="2">Uncharacterized protein</fullName>
    </submittedName>
</protein>
<sequence>MKPPEIKIIKTGEGGIDAESDHDGWKKTLTSGPNAFSPEEADKILKTAVEIQSKKKFAELLGYEIYNLFMSRLLERKESGELITEKVMLEVHDKLIQELREVLATVQAGKHPDVSDEEEEDTDDKDKPV</sequence>
<evidence type="ECO:0000313" key="3">
    <source>
        <dbReference type="Proteomes" id="UP000177869"/>
    </source>
</evidence>
<evidence type="ECO:0000313" key="2">
    <source>
        <dbReference type="EMBL" id="OGI61094.1"/>
    </source>
</evidence>